<protein>
    <submittedName>
        <fullName evidence="3">Uncharacterized protein</fullName>
    </submittedName>
</protein>
<dbReference type="OrthoDB" id="290642at2"/>
<dbReference type="Proteomes" id="UP000317429">
    <property type="component" value="Chromosome"/>
</dbReference>
<gene>
    <name evidence="3" type="ORF">Pla175_44010</name>
</gene>
<dbReference type="KEGG" id="pnd:Pla175_44010"/>
<keyword evidence="2" id="KW-1133">Transmembrane helix</keyword>
<keyword evidence="2" id="KW-0812">Transmembrane</keyword>
<evidence type="ECO:0000313" key="3">
    <source>
        <dbReference type="EMBL" id="QDU90986.1"/>
    </source>
</evidence>
<accession>A0A518DHP3</accession>
<dbReference type="AlphaFoldDB" id="A0A518DHP3"/>
<reference evidence="3 4" key="1">
    <citation type="submission" date="2019-02" db="EMBL/GenBank/DDBJ databases">
        <title>Deep-cultivation of Planctomycetes and their phenomic and genomic characterization uncovers novel biology.</title>
        <authorList>
            <person name="Wiegand S."/>
            <person name="Jogler M."/>
            <person name="Boedeker C."/>
            <person name="Pinto D."/>
            <person name="Vollmers J."/>
            <person name="Rivas-Marin E."/>
            <person name="Kohn T."/>
            <person name="Peeters S.H."/>
            <person name="Heuer A."/>
            <person name="Rast P."/>
            <person name="Oberbeckmann S."/>
            <person name="Bunk B."/>
            <person name="Jeske O."/>
            <person name="Meyerdierks A."/>
            <person name="Storesund J.E."/>
            <person name="Kallscheuer N."/>
            <person name="Luecker S."/>
            <person name="Lage O.M."/>
            <person name="Pohl T."/>
            <person name="Merkel B.J."/>
            <person name="Hornburger P."/>
            <person name="Mueller R.-W."/>
            <person name="Bruemmer F."/>
            <person name="Labrenz M."/>
            <person name="Spormann A.M."/>
            <person name="Op den Camp H."/>
            <person name="Overmann J."/>
            <person name="Amann R."/>
            <person name="Jetten M.S.M."/>
            <person name="Mascher T."/>
            <person name="Medema M.H."/>
            <person name="Devos D.P."/>
            <person name="Kaster A.-K."/>
            <person name="Ovreas L."/>
            <person name="Rohde M."/>
            <person name="Galperin M.Y."/>
            <person name="Jogler C."/>
        </authorList>
    </citation>
    <scope>NUCLEOTIDE SEQUENCE [LARGE SCALE GENOMIC DNA]</scope>
    <source>
        <strain evidence="3 4">Pla175</strain>
    </source>
</reference>
<keyword evidence="2" id="KW-0472">Membrane</keyword>
<proteinExistence type="predicted"/>
<dbReference type="RefSeq" id="WP_145290563.1">
    <property type="nucleotide sequence ID" value="NZ_CP036291.1"/>
</dbReference>
<evidence type="ECO:0000313" key="4">
    <source>
        <dbReference type="Proteomes" id="UP000317429"/>
    </source>
</evidence>
<feature type="compositionally biased region" description="Polar residues" evidence="1">
    <location>
        <begin position="10"/>
        <end position="21"/>
    </location>
</feature>
<dbReference type="EMBL" id="CP036291">
    <property type="protein sequence ID" value="QDU90986.1"/>
    <property type="molecule type" value="Genomic_DNA"/>
</dbReference>
<evidence type="ECO:0000256" key="2">
    <source>
        <dbReference type="SAM" id="Phobius"/>
    </source>
</evidence>
<evidence type="ECO:0000256" key="1">
    <source>
        <dbReference type="SAM" id="MobiDB-lite"/>
    </source>
</evidence>
<name>A0A518DHP3_9BACT</name>
<organism evidence="3 4">
    <name type="scientific">Pirellulimonas nuda</name>
    <dbReference type="NCBI Taxonomy" id="2528009"/>
    <lineage>
        <taxon>Bacteria</taxon>
        <taxon>Pseudomonadati</taxon>
        <taxon>Planctomycetota</taxon>
        <taxon>Planctomycetia</taxon>
        <taxon>Pirellulales</taxon>
        <taxon>Lacipirellulaceae</taxon>
        <taxon>Pirellulimonas</taxon>
    </lineage>
</organism>
<sequence>MASRAEDQAAINQTGWNSPSNWRWGVYRSRRDTRVWVSKQRKWAGWTLNFAHRAAWAWLAALLLPALLSPIVYLVATVNR</sequence>
<feature type="region of interest" description="Disordered" evidence="1">
    <location>
        <begin position="1"/>
        <end position="21"/>
    </location>
</feature>
<keyword evidence="4" id="KW-1185">Reference proteome</keyword>
<feature type="transmembrane region" description="Helical" evidence="2">
    <location>
        <begin position="55"/>
        <end position="76"/>
    </location>
</feature>